<reference evidence="2 3" key="1">
    <citation type="submission" date="2008-03" db="EMBL/GenBank/DDBJ databases">
        <title>Complete sequence of Leptothrix cholodnii SP-6.</title>
        <authorList>
            <consortium name="US DOE Joint Genome Institute"/>
            <person name="Copeland A."/>
            <person name="Lucas S."/>
            <person name="Lapidus A."/>
            <person name="Glavina del Rio T."/>
            <person name="Dalin E."/>
            <person name="Tice H."/>
            <person name="Bruce D."/>
            <person name="Goodwin L."/>
            <person name="Pitluck S."/>
            <person name="Chertkov O."/>
            <person name="Brettin T."/>
            <person name="Detter J.C."/>
            <person name="Han C."/>
            <person name="Kuske C.R."/>
            <person name="Schmutz J."/>
            <person name="Larimer F."/>
            <person name="Land M."/>
            <person name="Hauser L."/>
            <person name="Kyrpides N."/>
            <person name="Lykidis A."/>
            <person name="Emerson D."/>
            <person name="Richardson P."/>
        </authorList>
    </citation>
    <scope>NUCLEOTIDE SEQUENCE [LARGE SCALE GENOMIC DNA]</scope>
    <source>
        <strain evidence="3">ATCC 51168 / LMG 8142 / SP-6</strain>
    </source>
</reference>
<dbReference type="eggNOG" id="COG3913">
    <property type="taxonomic scope" value="Bacteria"/>
</dbReference>
<dbReference type="InterPro" id="IPR017748">
    <property type="entry name" value="TagF"/>
</dbReference>
<dbReference type="AlphaFoldDB" id="B1XWW1"/>
<dbReference type="InterPro" id="IPR038225">
    <property type="entry name" value="TagF_sf"/>
</dbReference>
<dbReference type="Proteomes" id="UP000001693">
    <property type="component" value="Chromosome"/>
</dbReference>
<sequence>MHEAPGWYGKLGALGDFASRRLPHAQVQALDHWLASVMSISQSELGGAWLDHYLRAPLWRYAWAPGVVDNQWWFGVLMPSCDSVGRYFPLLLAQPRAQAPQDRLALNHLELWWRHLAEAALATLAERATLDEFEQALAEAPPWPTPASANPPLARSSRNRITGRPCEEQPLGPRTDLADWLGHRAAQALLQQLGGHSLWWPFELGRSTPPIRLLQGLPDGAEFGALLGHAD</sequence>
<proteinExistence type="predicted"/>
<evidence type="ECO:0000256" key="1">
    <source>
        <dbReference type="SAM" id="MobiDB-lite"/>
    </source>
</evidence>
<dbReference type="Gene3D" id="3.40.1730.10">
    <property type="entry name" value="pa0076 domain"/>
    <property type="match status" value="1"/>
</dbReference>
<dbReference type="HOGENOM" id="CLU_084145_1_0_4"/>
<evidence type="ECO:0000313" key="2">
    <source>
        <dbReference type="EMBL" id="ACB36310.1"/>
    </source>
</evidence>
<name>B1XWW1_LEPCP</name>
<protein>
    <recommendedName>
        <fullName evidence="4">Type VI secretion-associated protein, BMA_A0400 family</fullName>
    </recommendedName>
</protein>
<organism evidence="2 3">
    <name type="scientific">Leptothrix cholodnii (strain ATCC 51168 / LMG 8142 / SP-6)</name>
    <name type="common">Leptothrix discophora (strain SP-6)</name>
    <dbReference type="NCBI Taxonomy" id="395495"/>
    <lineage>
        <taxon>Bacteria</taxon>
        <taxon>Pseudomonadati</taxon>
        <taxon>Pseudomonadota</taxon>
        <taxon>Betaproteobacteria</taxon>
        <taxon>Burkholderiales</taxon>
        <taxon>Sphaerotilaceae</taxon>
        <taxon>Leptothrix</taxon>
    </lineage>
</organism>
<dbReference type="NCBIfam" id="TIGR03373">
    <property type="entry name" value="VI_minor_4"/>
    <property type="match status" value="1"/>
</dbReference>
<dbReference type="STRING" id="395495.Lcho_4058"/>
<dbReference type="EMBL" id="CP001013">
    <property type="protein sequence ID" value="ACB36310.1"/>
    <property type="molecule type" value="Genomic_DNA"/>
</dbReference>
<dbReference type="PIRSF" id="PIRSF029287">
    <property type="entry name" value="UCP029287"/>
    <property type="match status" value="1"/>
</dbReference>
<keyword evidence="3" id="KW-1185">Reference proteome</keyword>
<accession>B1XWW1</accession>
<dbReference type="KEGG" id="lch:Lcho_4058"/>
<evidence type="ECO:0008006" key="4">
    <source>
        <dbReference type="Google" id="ProtNLM"/>
    </source>
</evidence>
<feature type="region of interest" description="Disordered" evidence="1">
    <location>
        <begin position="141"/>
        <end position="172"/>
    </location>
</feature>
<dbReference type="RefSeq" id="WP_012349053.1">
    <property type="nucleotide sequence ID" value="NC_010524.1"/>
</dbReference>
<dbReference type="OrthoDB" id="9801841at2"/>
<evidence type="ECO:0000313" key="3">
    <source>
        <dbReference type="Proteomes" id="UP000001693"/>
    </source>
</evidence>
<dbReference type="Pfam" id="PF09867">
    <property type="entry name" value="TagF_N"/>
    <property type="match status" value="1"/>
</dbReference>
<gene>
    <name evidence="2" type="ordered locus">Lcho_4058</name>
</gene>